<dbReference type="Gene3D" id="3.30.730.10">
    <property type="entry name" value="AP2/ERF domain"/>
    <property type="match status" value="2"/>
</dbReference>
<dbReference type="CDD" id="cd00018">
    <property type="entry name" value="AP2"/>
    <property type="match status" value="2"/>
</dbReference>
<evidence type="ECO:0000256" key="5">
    <source>
        <dbReference type="ARBA" id="ARBA00023163"/>
    </source>
</evidence>
<dbReference type="eggNOG" id="ENOG502RZQP">
    <property type="taxonomic scope" value="Eukaryota"/>
</dbReference>
<evidence type="ECO:0000259" key="9">
    <source>
        <dbReference type="PROSITE" id="PS51032"/>
    </source>
</evidence>
<sequence>MDHIGISGGGGDGGGGGEGGVVAPAQPSSPERRYKGVRLRKWGRWVSEIRMPNSRERIWLGSYESAEKAARAFDAAAVCLRGSRGAGSLNFPESPPPDVRRRFPGALLTVEQIQAEAARHANRPFPANTTAAAGSSSSYSISQRQEAATPARSTSNDDTAMSSVPSTDGGAADYDDGGDDVIDWSFMDTLPAMSSSAASTNAELVPAMDDFMYGFLHTMPPSPCEDGGEDVMIDANMDQTFFSGGVVAPAQPSSPERRYKGVRLRKWGRWVSEIRMPNSRERIWLGSYESAEKAARAFDAAAVCLRGSRGAGSLNFPESPPPDVRRRFPGALLTVEQIQAEAARHANRPFPANTTAAAGSSSSYSISQRQEAATPARSTSNDDTAMSSVPSTDGGAADYDDGGDDVIDWSFMDTLPAMSSSAASTNAELVPAMDDFMYGFLHTMPPSPCEDGGEDVMIDANMDQTFFSVDLWRF</sequence>
<dbReference type="SMART" id="SM00380">
    <property type="entry name" value="AP2"/>
    <property type="match status" value="2"/>
</dbReference>
<protein>
    <recommendedName>
        <fullName evidence="9">AP2/ERF domain-containing protein</fullName>
    </recommendedName>
</protein>
<feature type="compositionally biased region" description="Polar residues" evidence="8">
    <location>
        <begin position="143"/>
        <end position="166"/>
    </location>
</feature>
<keyword evidence="2" id="KW-0805">Transcription regulation</keyword>
<keyword evidence="5" id="KW-0804">Transcription</keyword>
<dbReference type="InterPro" id="IPR036955">
    <property type="entry name" value="AP2/ERF_dom_sf"/>
</dbReference>
<dbReference type="InterPro" id="IPR051032">
    <property type="entry name" value="AP2/ERF_TF_ERF_subfamily"/>
</dbReference>
<dbReference type="AlphaFoldDB" id="A0A0E0D3F1"/>
<evidence type="ECO:0000256" key="4">
    <source>
        <dbReference type="ARBA" id="ARBA00023159"/>
    </source>
</evidence>
<proteinExistence type="inferred from homology"/>
<feature type="domain" description="AP2/ERF" evidence="9">
    <location>
        <begin position="258"/>
        <end position="317"/>
    </location>
</feature>
<dbReference type="STRING" id="40149.A0A0E0D3F1"/>
<dbReference type="GO" id="GO:0005634">
    <property type="term" value="C:nucleus"/>
    <property type="evidence" value="ECO:0007669"/>
    <property type="project" value="UniProtKB-SubCell"/>
</dbReference>
<dbReference type="Pfam" id="PF00847">
    <property type="entry name" value="AP2"/>
    <property type="match status" value="2"/>
</dbReference>
<feature type="compositionally biased region" description="Polar residues" evidence="8">
    <location>
        <begin position="368"/>
        <end position="391"/>
    </location>
</feature>
<dbReference type="Gramene" id="OMERI03G22690.1">
    <property type="protein sequence ID" value="OMERI03G22690.1"/>
    <property type="gene ID" value="OMERI03G22690"/>
</dbReference>
<dbReference type="SUPFAM" id="SSF54171">
    <property type="entry name" value="DNA-binding domain"/>
    <property type="match status" value="2"/>
</dbReference>
<keyword evidence="4" id="KW-0010">Activator</keyword>
<dbReference type="HOGENOM" id="CLU_691487_0_0_1"/>
<name>A0A0E0D3F1_9ORYZ</name>
<keyword evidence="11" id="KW-1185">Reference proteome</keyword>
<reference evidence="10" key="1">
    <citation type="submission" date="2015-04" db="UniProtKB">
        <authorList>
            <consortium name="EnsemblPlants"/>
        </authorList>
    </citation>
    <scope>IDENTIFICATION</scope>
</reference>
<keyword evidence="6" id="KW-0539">Nucleus</keyword>
<dbReference type="InterPro" id="IPR016177">
    <property type="entry name" value="DNA-bd_dom_sf"/>
</dbReference>
<feature type="region of interest" description="Disordered" evidence="8">
    <location>
        <begin position="1"/>
        <end position="34"/>
    </location>
</feature>
<dbReference type="EnsemblPlants" id="OMERI03G22690.1">
    <property type="protein sequence ID" value="OMERI03G22690.1"/>
    <property type="gene ID" value="OMERI03G22690"/>
</dbReference>
<evidence type="ECO:0000256" key="3">
    <source>
        <dbReference type="ARBA" id="ARBA00023125"/>
    </source>
</evidence>
<evidence type="ECO:0000256" key="7">
    <source>
        <dbReference type="ARBA" id="ARBA00024343"/>
    </source>
</evidence>
<dbReference type="PROSITE" id="PS51032">
    <property type="entry name" value="AP2_ERF"/>
    <property type="match status" value="2"/>
</dbReference>
<feature type="region of interest" description="Disordered" evidence="8">
    <location>
        <begin position="343"/>
        <end position="400"/>
    </location>
</feature>
<organism evidence="10">
    <name type="scientific">Oryza meridionalis</name>
    <dbReference type="NCBI Taxonomy" id="40149"/>
    <lineage>
        <taxon>Eukaryota</taxon>
        <taxon>Viridiplantae</taxon>
        <taxon>Streptophyta</taxon>
        <taxon>Embryophyta</taxon>
        <taxon>Tracheophyta</taxon>
        <taxon>Spermatophyta</taxon>
        <taxon>Magnoliopsida</taxon>
        <taxon>Liliopsida</taxon>
        <taxon>Poales</taxon>
        <taxon>Poaceae</taxon>
        <taxon>BOP clade</taxon>
        <taxon>Oryzoideae</taxon>
        <taxon>Oryzeae</taxon>
        <taxon>Oryzinae</taxon>
        <taxon>Oryza</taxon>
    </lineage>
</organism>
<evidence type="ECO:0000256" key="6">
    <source>
        <dbReference type="ARBA" id="ARBA00023242"/>
    </source>
</evidence>
<evidence type="ECO:0000256" key="1">
    <source>
        <dbReference type="ARBA" id="ARBA00004123"/>
    </source>
</evidence>
<comment type="subcellular location">
    <subcellularLocation>
        <location evidence="1">Nucleus</location>
    </subcellularLocation>
</comment>
<dbReference type="PRINTS" id="PR00367">
    <property type="entry name" value="ETHRSPELEMNT"/>
</dbReference>
<feature type="domain" description="AP2/ERF" evidence="9">
    <location>
        <begin position="33"/>
        <end position="92"/>
    </location>
</feature>
<evidence type="ECO:0000313" key="10">
    <source>
        <dbReference type="EnsemblPlants" id="OMERI03G22690.1"/>
    </source>
</evidence>
<evidence type="ECO:0000313" key="11">
    <source>
        <dbReference type="Proteomes" id="UP000008021"/>
    </source>
</evidence>
<dbReference type="PANTHER" id="PTHR31985">
    <property type="entry name" value="ETHYLENE-RESPONSIVE TRANSCRIPTION FACTOR ERF042-RELATED"/>
    <property type="match status" value="1"/>
</dbReference>
<evidence type="ECO:0000256" key="2">
    <source>
        <dbReference type="ARBA" id="ARBA00023015"/>
    </source>
</evidence>
<comment type="similarity">
    <text evidence="7">Belongs to the AP2/ERF transcription factor family. ERF subfamily.</text>
</comment>
<dbReference type="InterPro" id="IPR001471">
    <property type="entry name" value="AP2/ERF_dom"/>
</dbReference>
<reference evidence="10" key="2">
    <citation type="submission" date="2018-05" db="EMBL/GenBank/DDBJ databases">
        <title>OmerRS3 (Oryza meridionalis Reference Sequence Version 3).</title>
        <authorList>
            <person name="Zhang J."/>
            <person name="Kudrna D."/>
            <person name="Lee S."/>
            <person name="Talag J."/>
            <person name="Welchert J."/>
            <person name="Wing R.A."/>
        </authorList>
    </citation>
    <scope>NUCLEOTIDE SEQUENCE [LARGE SCALE GENOMIC DNA]</scope>
    <source>
        <strain evidence="10">cv. OR44</strain>
    </source>
</reference>
<keyword evidence="3" id="KW-0238">DNA-binding</keyword>
<evidence type="ECO:0000256" key="8">
    <source>
        <dbReference type="SAM" id="MobiDB-lite"/>
    </source>
</evidence>
<accession>A0A0E0D3F1</accession>
<feature type="region of interest" description="Disordered" evidence="8">
    <location>
        <begin position="118"/>
        <end position="175"/>
    </location>
</feature>
<feature type="compositionally biased region" description="Gly residues" evidence="8">
    <location>
        <begin position="1"/>
        <end position="20"/>
    </location>
</feature>
<dbReference type="PANTHER" id="PTHR31985:SF310">
    <property type="entry name" value="OS08G0454000 PROTEIN"/>
    <property type="match status" value="1"/>
</dbReference>
<dbReference type="Proteomes" id="UP000008021">
    <property type="component" value="Chromosome 3"/>
</dbReference>
<dbReference type="GO" id="GO:0003677">
    <property type="term" value="F:DNA binding"/>
    <property type="evidence" value="ECO:0007669"/>
    <property type="project" value="UniProtKB-KW"/>
</dbReference>
<dbReference type="GO" id="GO:0003700">
    <property type="term" value="F:DNA-binding transcription factor activity"/>
    <property type="evidence" value="ECO:0007669"/>
    <property type="project" value="InterPro"/>
</dbReference>